<feature type="transmembrane region" description="Helical" evidence="1">
    <location>
        <begin position="323"/>
        <end position="345"/>
    </location>
</feature>
<name>E8RM91_ASTEC</name>
<sequence length="406" mass="45243">MLGSSTPNRARYTLIDLYRGLAIFGLLMVHMVERFGVWSTLPDSGQLGQLVHLAFAGKAYATLALCFGINFSLLVASAKRKGVSPLEDQIWRYSLLFAFGVANTLLFGGDVLQVIAVLAGILILLNRIKDDTTLLWVGLLCLAQPLIILGGIIGIFAPDFTRAYLINDASVLQPLKLATQEVYRHGSFWDVIATNLGTGNVLKWSYQITSGRVFKSLGLFILGVYLGRTGFLQSPVQYLKDRKKAVIFMLALLPITTVTKSVFSGMTSDELPAYVIMIKQLSSSYFSLFALGAALVVITWAYQRLPGKWFHPLEKAGQMTLTLYIMQSVVFVPVFYGFGLGGFAYLTNLQVVVIGLVFFVAQLIFANLWLKRFDYGPLEWLWRKAIQHRRKLADFRGVTPSERLIK</sequence>
<evidence type="ECO:0000259" key="2">
    <source>
        <dbReference type="Pfam" id="PF04235"/>
    </source>
</evidence>
<dbReference type="InterPro" id="IPR052529">
    <property type="entry name" value="Bact_Transport_Assoc"/>
</dbReference>
<keyword evidence="1" id="KW-0472">Membrane</keyword>
<feature type="domain" description="Heparan-alpha-glucosaminide N-acetyltransferase catalytic" evidence="3">
    <location>
        <begin position="11"/>
        <end position="180"/>
    </location>
</feature>
<feature type="transmembrane region" description="Helical" evidence="1">
    <location>
        <begin position="283"/>
        <end position="302"/>
    </location>
</feature>
<evidence type="ECO:0000313" key="5">
    <source>
        <dbReference type="Proteomes" id="UP000001492"/>
    </source>
</evidence>
<dbReference type="InterPro" id="IPR007349">
    <property type="entry name" value="DUF418"/>
</dbReference>
<dbReference type="PANTHER" id="PTHR30590:SF2">
    <property type="entry name" value="INNER MEMBRANE PROTEIN"/>
    <property type="match status" value="1"/>
</dbReference>
<dbReference type="OrthoDB" id="9807744at2"/>
<feature type="transmembrane region" description="Helical" evidence="1">
    <location>
        <begin position="351"/>
        <end position="370"/>
    </location>
</feature>
<dbReference type="eggNOG" id="COG2311">
    <property type="taxonomic scope" value="Bacteria"/>
</dbReference>
<evidence type="ECO:0008006" key="6">
    <source>
        <dbReference type="Google" id="ProtNLM"/>
    </source>
</evidence>
<evidence type="ECO:0000259" key="3">
    <source>
        <dbReference type="Pfam" id="PF07786"/>
    </source>
</evidence>
<keyword evidence="5" id="KW-1185">Reference proteome</keyword>
<dbReference type="AlphaFoldDB" id="E8RM91"/>
<dbReference type="EMBL" id="CP002395">
    <property type="protein sequence ID" value="ADU13842.1"/>
    <property type="molecule type" value="Genomic_DNA"/>
</dbReference>
<keyword evidence="1" id="KW-0812">Transmembrane</keyword>
<dbReference type="RefSeq" id="WP_013479670.1">
    <property type="nucleotide sequence ID" value="NC_014816.1"/>
</dbReference>
<feature type="transmembrane region" description="Helical" evidence="1">
    <location>
        <begin position="135"/>
        <end position="157"/>
    </location>
</feature>
<dbReference type="HOGENOM" id="CLU_039610_0_0_5"/>
<feature type="transmembrane region" description="Helical" evidence="1">
    <location>
        <begin position="90"/>
        <end position="106"/>
    </location>
</feature>
<feature type="transmembrane region" description="Helical" evidence="1">
    <location>
        <begin position="245"/>
        <end position="263"/>
    </location>
</feature>
<organism evidence="4 5">
    <name type="scientific">Asticcacaulis excentricus (strain ATCC 15261 / DSM 4724 / KCTC 12464 / NCIMB 9791 / VKM B-1370 / CB 48)</name>
    <dbReference type="NCBI Taxonomy" id="573065"/>
    <lineage>
        <taxon>Bacteria</taxon>
        <taxon>Pseudomonadati</taxon>
        <taxon>Pseudomonadota</taxon>
        <taxon>Alphaproteobacteria</taxon>
        <taxon>Caulobacterales</taxon>
        <taxon>Caulobacteraceae</taxon>
        <taxon>Asticcacaulis</taxon>
    </lineage>
</organism>
<dbReference type="Pfam" id="PF07786">
    <property type="entry name" value="HGSNAT_cat"/>
    <property type="match status" value="1"/>
</dbReference>
<dbReference type="Proteomes" id="UP000001492">
    <property type="component" value="Chromosome 1"/>
</dbReference>
<feature type="transmembrane region" description="Helical" evidence="1">
    <location>
        <begin position="21"/>
        <end position="39"/>
    </location>
</feature>
<protein>
    <recommendedName>
        <fullName evidence="6">DUF418 domain-containing protein</fullName>
    </recommendedName>
</protein>
<dbReference type="KEGG" id="aex:Astex_2184"/>
<evidence type="ECO:0000313" key="4">
    <source>
        <dbReference type="EMBL" id="ADU13842.1"/>
    </source>
</evidence>
<proteinExistence type="predicted"/>
<evidence type="ECO:0000256" key="1">
    <source>
        <dbReference type="SAM" id="Phobius"/>
    </source>
</evidence>
<dbReference type="InterPro" id="IPR012429">
    <property type="entry name" value="HGSNAT_cat"/>
</dbReference>
<dbReference type="Pfam" id="PF04235">
    <property type="entry name" value="DUF418"/>
    <property type="match status" value="1"/>
</dbReference>
<feature type="domain" description="DUF418" evidence="2">
    <location>
        <begin position="226"/>
        <end position="386"/>
    </location>
</feature>
<feature type="transmembrane region" description="Helical" evidence="1">
    <location>
        <begin position="213"/>
        <end position="233"/>
    </location>
</feature>
<feature type="transmembrane region" description="Helical" evidence="1">
    <location>
        <begin position="59"/>
        <end position="78"/>
    </location>
</feature>
<gene>
    <name evidence="4" type="ordered locus">Astex_2184</name>
</gene>
<accession>E8RM91</accession>
<keyword evidence="1" id="KW-1133">Transmembrane helix</keyword>
<reference evidence="5" key="1">
    <citation type="submission" date="2010-12" db="EMBL/GenBank/DDBJ databases">
        <title>Complete sequence of chromosome 1 of Asticcacaulis excentricus CB 48.</title>
        <authorList>
            <consortium name="US DOE Joint Genome Institute"/>
            <person name="Lucas S."/>
            <person name="Copeland A."/>
            <person name="Lapidus A."/>
            <person name="Cheng J.-F."/>
            <person name="Bruce D."/>
            <person name="Goodwin L."/>
            <person name="Pitluck S."/>
            <person name="Teshima H."/>
            <person name="Davenport K."/>
            <person name="Detter J.C."/>
            <person name="Han C."/>
            <person name="Tapia R."/>
            <person name="Land M."/>
            <person name="Hauser L."/>
            <person name="Jeffries C."/>
            <person name="Kyrpides N."/>
            <person name="Ivanova N."/>
            <person name="Ovchinnikova G."/>
            <person name="Brun Y.V."/>
            <person name="Woyke T."/>
        </authorList>
    </citation>
    <scope>NUCLEOTIDE SEQUENCE [LARGE SCALE GENOMIC DNA]</scope>
    <source>
        <strain evidence="5">ATCC 15261 / DSM 4724 / KCTC 12464 / NCIMB 9791 / VKM B-1370 / CB 48</strain>
    </source>
</reference>
<dbReference type="PANTHER" id="PTHR30590">
    <property type="entry name" value="INNER MEMBRANE PROTEIN"/>
    <property type="match status" value="1"/>
</dbReference>